<evidence type="ECO:0000256" key="5">
    <source>
        <dbReference type="ARBA" id="ARBA00022840"/>
    </source>
</evidence>
<dbReference type="GO" id="GO:0035556">
    <property type="term" value="P:intracellular signal transduction"/>
    <property type="evidence" value="ECO:0007669"/>
    <property type="project" value="TreeGrafter"/>
</dbReference>
<dbReference type="FunFam" id="1.10.510.10:FF:000594">
    <property type="entry name" value="Myosin light chain kinase isoform-III"/>
    <property type="match status" value="1"/>
</dbReference>
<organism evidence="9 10">
    <name type="scientific">Arctia plantaginis</name>
    <name type="common">Wood tiger moth</name>
    <name type="synonym">Phalaena plantaginis</name>
    <dbReference type="NCBI Taxonomy" id="874455"/>
    <lineage>
        <taxon>Eukaryota</taxon>
        <taxon>Metazoa</taxon>
        <taxon>Ecdysozoa</taxon>
        <taxon>Arthropoda</taxon>
        <taxon>Hexapoda</taxon>
        <taxon>Insecta</taxon>
        <taxon>Pterygota</taxon>
        <taxon>Neoptera</taxon>
        <taxon>Endopterygota</taxon>
        <taxon>Lepidoptera</taxon>
        <taxon>Glossata</taxon>
        <taxon>Ditrysia</taxon>
        <taxon>Noctuoidea</taxon>
        <taxon>Erebidae</taxon>
        <taxon>Arctiinae</taxon>
        <taxon>Arctia</taxon>
    </lineage>
</organism>
<dbReference type="InterPro" id="IPR000719">
    <property type="entry name" value="Prot_kinase_dom"/>
</dbReference>
<dbReference type="GO" id="GO:0004674">
    <property type="term" value="F:protein serine/threonine kinase activity"/>
    <property type="evidence" value="ECO:0007669"/>
    <property type="project" value="UniProtKB-KW"/>
</dbReference>
<dbReference type="Pfam" id="PF00069">
    <property type="entry name" value="Pkinase"/>
    <property type="match status" value="1"/>
</dbReference>
<dbReference type="PROSITE" id="PS00108">
    <property type="entry name" value="PROTEIN_KINASE_ST"/>
    <property type="match status" value="1"/>
</dbReference>
<protein>
    <recommendedName>
        <fullName evidence="8">Protein kinase domain-containing protein</fullName>
    </recommendedName>
</protein>
<dbReference type="GO" id="GO:0043065">
    <property type="term" value="P:positive regulation of apoptotic process"/>
    <property type="evidence" value="ECO:0007669"/>
    <property type="project" value="TreeGrafter"/>
</dbReference>
<feature type="region of interest" description="Disordered" evidence="7">
    <location>
        <begin position="604"/>
        <end position="625"/>
    </location>
</feature>
<proteinExistence type="predicted"/>
<keyword evidence="3 6" id="KW-0547">Nucleotide-binding</keyword>
<evidence type="ECO:0000313" key="9">
    <source>
        <dbReference type="EMBL" id="CAB3225462.1"/>
    </source>
</evidence>
<evidence type="ECO:0000256" key="4">
    <source>
        <dbReference type="ARBA" id="ARBA00022777"/>
    </source>
</evidence>
<dbReference type="PROSITE" id="PS50011">
    <property type="entry name" value="PROTEIN_KINASE_DOM"/>
    <property type="match status" value="1"/>
</dbReference>
<dbReference type="Gene3D" id="3.30.200.20">
    <property type="entry name" value="Phosphorylase Kinase, domain 1"/>
    <property type="match status" value="1"/>
</dbReference>
<dbReference type="GO" id="GO:0005634">
    <property type="term" value="C:nucleus"/>
    <property type="evidence" value="ECO:0007669"/>
    <property type="project" value="TreeGrafter"/>
</dbReference>
<feature type="compositionally biased region" description="Low complexity" evidence="7">
    <location>
        <begin position="357"/>
        <end position="370"/>
    </location>
</feature>
<dbReference type="EMBL" id="CADEBD010000226">
    <property type="protein sequence ID" value="CAB3225462.1"/>
    <property type="molecule type" value="Genomic_DNA"/>
</dbReference>
<feature type="region of interest" description="Disordered" evidence="7">
    <location>
        <begin position="646"/>
        <end position="665"/>
    </location>
</feature>
<dbReference type="Proteomes" id="UP000494256">
    <property type="component" value="Unassembled WGS sequence"/>
</dbReference>
<dbReference type="InterPro" id="IPR008271">
    <property type="entry name" value="Ser/Thr_kinase_AS"/>
</dbReference>
<keyword evidence="5 6" id="KW-0067">ATP-binding</keyword>
<feature type="binding site" evidence="6">
    <location>
        <position position="63"/>
    </location>
    <ligand>
        <name>ATP</name>
        <dbReference type="ChEBI" id="CHEBI:30616"/>
    </ligand>
</feature>
<evidence type="ECO:0000256" key="6">
    <source>
        <dbReference type="PROSITE-ProRule" id="PRU10141"/>
    </source>
</evidence>
<reference evidence="9 10" key="1">
    <citation type="submission" date="2020-04" db="EMBL/GenBank/DDBJ databases">
        <authorList>
            <person name="Wallbank WR R."/>
            <person name="Pardo Diaz C."/>
            <person name="Kozak K."/>
            <person name="Martin S."/>
            <person name="Jiggins C."/>
            <person name="Moest M."/>
            <person name="Warren A I."/>
            <person name="Byers J.R.P. K."/>
            <person name="Montejo-Kovacevich G."/>
            <person name="Yen C E."/>
        </authorList>
    </citation>
    <scope>NUCLEOTIDE SEQUENCE [LARGE SCALE GENOMIC DNA]</scope>
</reference>
<evidence type="ECO:0000256" key="2">
    <source>
        <dbReference type="ARBA" id="ARBA00022679"/>
    </source>
</evidence>
<feature type="region of interest" description="Disordered" evidence="7">
    <location>
        <begin position="351"/>
        <end position="391"/>
    </location>
</feature>
<evidence type="ECO:0000256" key="1">
    <source>
        <dbReference type="ARBA" id="ARBA00022527"/>
    </source>
</evidence>
<gene>
    <name evidence="9" type="ORF">APLA_LOCUS2221</name>
</gene>
<dbReference type="AlphaFoldDB" id="A0A8S0Z0L8"/>
<dbReference type="PANTHER" id="PTHR24342:SF20">
    <property type="entry name" value="MYOSIN LIGHT CHAIN KINASE, SMOOTH MUSCLE"/>
    <property type="match status" value="1"/>
</dbReference>
<evidence type="ECO:0000256" key="7">
    <source>
        <dbReference type="SAM" id="MobiDB-lite"/>
    </source>
</evidence>
<dbReference type="Gene3D" id="1.10.510.10">
    <property type="entry name" value="Transferase(Phosphotransferase) domain 1"/>
    <property type="match status" value="1"/>
</dbReference>
<dbReference type="OrthoDB" id="10064757at2759"/>
<dbReference type="SMART" id="SM00220">
    <property type="entry name" value="S_TKc"/>
    <property type="match status" value="1"/>
</dbReference>
<name>A0A8S0Z0L8_ARCPL</name>
<keyword evidence="1" id="KW-0723">Serine/threonine-protein kinase</keyword>
<dbReference type="CDD" id="cd14103">
    <property type="entry name" value="STKc_MLCK"/>
    <property type="match status" value="1"/>
</dbReference>
<dbReference type="InterPro" id="IPR011009">
    <property type="entry name" value="Kinase-like_dom_sf"/>
</dbReference>
<dbReference type="InterPro" id="IPR017441">
    <property type="entry name" value="Protein_kinase_ATP_BS"/>
</dbReference>
<dbReference type="PROSITE" id="PS00107">
    <property type="entry name" value="PROTEIN_KINASE_ATP"/>
    <property type="match status" value="1"/>
</dbReference>
<dbReference type="GO" id="GO:0005524">
    <property type="term" value="F:ATP binding"/>
    <property type="evidence" value="ECO:0007669"/>
    <property type="project" value="UniProtKB-UniRule"/>
</dbReference>
<accession>A0A8S0Z0L8</accession>
<sequence>MIHVDETDPVGEIEPPFSHRDVNIKRATDVNDFYEMLSEIGRGKFGTVYLCRERSTGLELAAKLVMVNRRDERRNVEREVDVMRRLRHPRLIQLYDAYEWGKYMCVVLELITGGELFERVIDEDFVLTERACTVFMRQICEGIEFVHRQNILHLDMKPENILCLTKSGNRIKIIDFGLARFYDPEKKLQVLFGTPEFVAPEVVNFDQIGYGTDMWSVGVICYVLLSGLSPFMGETDIETMANVTVAKYDFDDEAFNEISEDAKDFIHKLLVKDKESRPGATECLRHRWLARRQPPPLPQPTPQPAKHELDVAKDNLRLFVERWSEHPNSPYVFDNHAHEITCLANGNYERSSVGGCSPSPRSSLNSSPDCVLDDEDLEPPPLREPKEPSFLAPRYNPVERRASDSSCFLHKRQDVLVRKNLAEEIKKLSDHLYMLSTMNTDLANNNSAKELDKNVTETKSFTEEKLPNGFRKESKVTMTAVSNGDTTKKERRLFTSKSTNKITSTFLTEREPETPMTSKMPWVKTASSSRSKRVTAMSRDVPDQPVEVRNTFFQEFDKRREKINKLVSGSENGRQMPYRRGDENNAHRTKDLLLHLLEKWGETEEVEAERSAGGTSNGGRHQSISLEWSPSNQLGQSSMSSLHAFFQRQTSEEKTQRKKVTTNVSNDRLSASSTLTHPWLIQSALCTELRVTKSKLKRYVIKKRWAKAVSAVIALKRMGAKFEDCHGKEENKNGDN</sequence>
<dbReference type="PANTHER" id="PTHR24342">
    <property type="entry name" value="SERINE/THREONINE-PROTEIN KINASE 17"/>
    <property type="match status" value="1"/>
</dbReference>
<keyword evidence="4" id="KW-0418">Kinase</keyword>
<evidence type="ECO:0000313" key="10">
    <source>
        <dbReference type="Proteomes" id="UP000494256"/>
    </source>
</evidence>
<comment type="caution">
    <text evidence="9">The sequence shown here is derived from an EMBL/GenBank/DDBJ whole genome shotgun (WGS) entry which is preliminary data.</text>
</comment>
<evidence type="ECO:0000259" key="8">
    <source>
        <dbReference type="PROSITE" id="PS50011"/>
    </source>
</evidence>
<dbReference type="SUPFAM" id="SSF56112">
    <property type="entry name" value="Protein kinase-like (PK-like)"/>
    <property type="match status" value="1"/>
</dbReference>
<feature type="domain" description="Protein kinase" evidence="8">
    <location>
        <begin position="34"/>
        <end position="289"/>
    </location>
</feature>
<evidence type="ECO:0000256" key="3">
    <source>
        <dbReference type="ARBA" id="ARBA00022741"/>
    </source>
</evidence>
<keyword evidence="2" id="KW-0808">Transferase</keyword>